<organism evidence="4 5">
    <name type="scientific">Paenibacillus aurantiacus</name>
    <dbReference type="NCBI Taxonomy" id="1936118"/>
    <lineage>
        <taxon>Bacteria</taxon>
        <taxon>Bacillati</taxon>
        <taxon>Bacillota</taxon>
        <taxon>Bacilli</taxon>
        <taxon>Bacillales</taxon>
        <taxon>Paenibacillaceae</taxon>
        <taxon>Paenibacillus</taxon>
    </lineage>
</organism>
<dbReference type="Pfam" id="PF06580">
    <property type="entry name" value="His_kinase"/>
    <property type="match status" value="1"/>
</dbReference>
<dbReference type="GO" id="GO:0004673">
    <property type="term" value="F:protein histidine kinase activity"/>
    <property type="evidence" value="ECO:0007669"/>
    <property type="project" value="UniProtKB-EC"/>
</dbReference>
<feature type="transmembrane region" description="Helical" evidence="1">
    <location>
        <begin position="21"/>
        <end position="44"/>
    </location>
</feature>
<gene>
    <name evidence="4" type="ORF">ACFFSY_09445</name>
</gene>
<dbReference type="InterPro" id="IPR003594">
    <property type="entry name" value="HATPase_dom"/>
</dbReference>
<keyword evidence="1" id="KW-0472">Membrane</keyword>
<dbReference type="Pfam" id="PF02518">
    <property type="entry name" value="HATPase_c"/>
    <property type="match status" value="1"/>
</dbReference>
<dbReference type="PANTHER" id="PTHR34220">
    <property type="entry name" value="SENSOR HISTIDINE KINASE YPDA"/>
    <property type="match status" value="1"/>
</dbReference>
<evidence type="ECO:0000256" key="1">
    <source>
        <dbReference type="SAM" id="Phobius"/>
    </source>
</evidence>
<dbReference type="InterPro" id="IPR010559">
    <property type="entry name" value="Sig_transdc_His_kin_internal"/>
</dbReference>
<sequence length="582" mass="67274">MATHATNKAGKTYPIQHYVKIMLFISFSALILDFAISFATITIVKQQSSRYVRDTAELYINRINKDFNYMNHFMGWTLANDENVEKMSALAVSDYAFIKANRNLYKRFAELQKFYGEDYNFFLYLNQPNALLNSAPMNLSYPQYQSLKRQIELYVQDKNLYEKFYSRWSTLNLNGTYYVLNIVPYHDSYMICLIAADDLIEPLRQINLGEHGLASLVGEDGVTVTSPNPTRGDEGSSDSKLSLLLDLLQTRTTVDAPFTNASFHVNLVIQFGAFEKIMIAQLLVVLLAVIIACNLCFILLYFKKKVLAPIKNFSYNLTCWTEEGEPIDMEHSKIIELEKANKQFLHLVRQIKAYKIDIYERELEKQRIALNYMKLQIKPHFFLNCLTNIYSMAQMQMHAEIEQMALSTSRYFRYIFQHEQDFVRLADELEHVRIYLDIQKHRYRDAFVYRIEQDDLAAGARIPPLVLQTFIENAIKYAVSREQEVQIRVRVERGHAEGEPCTVIRITDTGPGFSPEVLERLNEGRPLDQTLGTQIGIMNTVHRLEYLYRKQASVQFCNIAGGGASVTLTIPDPPHETYERSA</sequence>
<dbReference type="EC" id="2.7.13.3" evidence="4"/>
<evidence type="ECO:0000313" key="4">
    <source>
        <dbReference type="EMBL" id="MFB9326134.1"/>
    </source>
</evidence>
<feature type="domain" description="Signal transduction histidine kinase internal region" evidence="3">
    <location>
        <begin position="370"/>
        <end position="446"/>
    </location>
</feature>
<reference evidence="4 5" key="1">
    <citation type="submission" date="2024-09" db="EMBL/GenBank/DDBJ databases">
        <authorList>
            <person name="Sun Q."/>
            <person name="Mori K."/>
        </authorList>
    </citation>
    <scope>NUCLEOTIDE SEQUENCE [LARGE SCALE GENOMIC DNA]</scope>
    <source>
        <strain evidence="4 5">TISTR 2452</strain>
    </source>
</reference>
<dbReference type="EMBL" id="JBHMDO010000017">
    <property type="protein sequence ID" value="MFB9326134.1"/>
    <property type="molecule type" value="Genomic_DNA"/>
</dbReference>
<name>A0ABV5KLT9_9BACL</name>
<feature type="domain" description="Histidine kinase/HSP90-like ATPase" evidence="2">
    <location>
        <begin position="466"/>
        <end position="573"/>
    </location>
</feature>
<comment type="caution">
    <text evidence="4">The sequence shown here is derived from an EMBL/GenBank/DDBJ whole genome shotgun (WGS) entry which is preliminary data.</text>
</comment>
<feature type="transmembrane region" description="Helical" evidence="1">
    <location>
        <begin position="278"/>
        <end position="302"/>
    </location>
</feature>
<keyword evidence="1" id="KW-0812">Transmembrane</keyword>
<keyword evidence="5" id="KW-1185">Reference proteome</keyword>
<evidence type="ECO:0000313" key="5">
    <source>
        <dbReference type="Proteomes" id="UP001589747"/>
    </source>
</evidence>
<proteinExistence type="predicted"/>
<protein>
    <submittedName>
        <fullName evidence="4">Sensor histidine kinase</fullName>
        <ecNumber evidence="4">2.7.13.3</ecNumber>
    </submittedName>
</protein>
<keyword evidence="4" id="KW-0418">Kinase</keyword>
<keyword evidence="4" id="KW-0808">Transferase</keyword>
<dbReference type="InterPro" id="IPR036890">
    <property type="entry name" value="HATPase_C_sf"/>
</dbReference>
<keyword evidence="1" id="KW-1133">Transmembrane helix</keyword>
<dbReference type="RefSeq" id="WP_377493136.1">
    <property type="nucleotide sequence ID" value="NZ_JBHMDO010000017.1"/>
</dbReference>
<dbReference type="SUPFAM" id="SSF55874">
    <property type="entry name" value="ATPase domain of HSP90 chaperone/DNA topoisomerase II/histidine kinase"/>
    <property type="match status" value="1"/>
</dbReference>
<accession>A0ABV5KLT9</accession>
<dbReference type="Gene3D" id="3.30.565.10">
    <property type="entry name" value="Histidine kinase-like ATPase, C-terminal domain"/>
    <property type="match status" value="1"/>
</dbReference>
<dbReference type="PANTHER" id="PTHR34220:SF7">
    <property type="entry name" value="SENSOR HISTIDINE KINASE YPDA"/>
    <property type="match status" value="1"/>
</dbReference>
<dbReference type="Proteomes" id="UP001589747">
    <property type="component" value="Unassembled WGS sequence"/>
</dbReference>
<evidence type="ECO:0000259" key="2">
    <source>
        <dbReference type="Pfam" id="PF02518"/>
    </source>
</evidence>
<evidence type="ECO:0000259" key="3">
    <source>
        <dbReference type="Pfam" id="PF06580"/>
    </source>
</evidence>
<dbReference type="InterPro" id="IPR050640">
    <property type="entry name" value="Bact_2-comp_sensor_kinase"/>
</dbReference>